<protein>
    <submittedName>
        <fullName evidence="1">Uncharacterized protein</fullName>
    </submittedName>
</protein>
<gene>
    <name evidence="1" type="ORF">SLEP1_g48694</name>
</gene>
<keyword evidence="2" id="KW-1185">Reference proteome</keyword>
<reference evidence="1 2" key="1">
    <citation type="journal article" date="2021" name="Commun. Biol.">
        <title>The genome of Shorea leprosula (Dipterocarpaceae) highlights the ecological relevance of drought in aseasonal tropical rainforests.</title>
        <authorList>
            <person name="Ng K.K.S."/>
            <person name="Kobayashi M.J."/>
            <person name="Fawcett J.A."/>
            <person name="Hatakeyama M."/>
            <person name="Paape T."/>
            <person name="Ng C.H."/>
            <person name="Ang C.C."/>
            <person name="Tnah L.H."/>
            <person name="Lee C.T."/>
            <person name="Nishiyama T."/>
            <person name="Sese J."/>
            <person name="O'Brien M.J."/>
            <person name="Copetti D."/>
            <person name="Mohd Noor M.I."/>
            <person name="Ong R.C."/>
            <person name="Putra M."/>
            <person name="Sireger I.Z."/>
            <person name="Indrioko S."/>
            <person name="Kosugi Y."/>
            <person name="Izuno A."/>
            <person name="Isagi Y."/>
            <person name="Lee S.L."/>
            <person name="Shimizu K.K."/>
        </authorList>
    </citation>
    <scope>NUCLEOTIDE SEQUENCE [LARGE SCALE GENOMIC DNA]</scope>
    <source>
        <strain evidence="1">214</strain>
    </source>
</reference>
<proteinExistence type="predicted"/>
<name>A0AAV5LXB7_9ROSI</name>
<accession>A0AAV5LXB7</accession>
<sequence length="49" mass="5462">MSLGGEPIRDGVETKQRETIERVRASRFEKAFMVELGVDEGDVEAPVVQ</sequence>
<comment type="caution">
    <text evidence="1">The sequence shown here is derived from an EMBL/GenBank/DDBJ whole genome shotgun (WGS) entry which is preliminary data.</text>
</comment>
<dbReference type="EMBL" id="BPVZ01000147">
    <property type="protein sequence ID" value="GKV41122.1"/>
    <property type="molecule type" value="Genomic_DNA"/>
</dbReference>
<dbReference type="Proteomes" id="UP001054252">
    <property type="component" value="Unassembled WGS sequence"/>
</dbReference>
<dbReference type="AlphaFoldDB" id="A0AAV5LXB7"/>
<evidence type="ECO:0000313" key="1">
    <source>
        <dbReference type="EMBL" id="GKV41122.1"/>
    </source>
</evidence>
<evidence type="ECO:0000313" key="2">
    <source>
        <dbReference type="Proteomes" id="UP001054252"/>
    </source>
</evidence>
<organism evidence="1 2">
    <name type="scientific">Rubroshorea leprosula</name>
    <dbReference type="NCBI Taxonomy" id="152421"/>
    <lineage>
        <taxon>Eukaryota</taxon>
        <taxon>Viridiplantae</taxon>
        <taxon>Streptophyta</taxon>
        <taxon>Embryophyta</taxon>
        <taxon>Tracheophyta</taxon>
        <taxon>Spermatophyta</taxon>
        <taxon>Magnoliopsida</taxon>
        <taxon>eudicotyledons</taxon>
        <taxon>Gunneridae</taxon>
        <taxon>Pentapetalae</taxon>
        <taxon>rosids</taxon>
        <taxon>malvids</taxon>
        <taxon>Malvales</taxon>
        <taxon>Dipterocarpaceae</taxon>
        <taxon>Rubroshorea</taxon>
    </lineage>
</organism>